<dbReference type="EMBL" id="GL832963">
    <property type="protein sequence ID" value="EGD83641.1"/>
    <property type="molecule type" value="Genomic_DNA"/>
</dbReference>
<feature type="region of interest" description="Disordered" evidence="1">
    <location>
        <begin position="1"/>
        <end position="133"/>
    </location>
</feature>
<proteinExistence type="predicted"/>
<evidence type="ECO:0000313" key="2">
    <source>
        <dbReference type="EMBL" id="EGD83641.1"/>
    </source>
</evidence>
<feature type="compositionally biased region" description="Low complexity" evidence="1">
    <location>
        <begin position="266"/>
        <end position="295"/>
    </location>
</feature>
<keyword evidence="3" id="KW-1185">Reference proteome</keyword>
<name>F2U709_SALR5</name>
<feature type="compositionally biased region" description="Basic residues" evidence="1">
    <location>
        <begin position="296"/>
        <end position="305"/>
    </location>
</feature>
<accession>F2U709</accession>
<feature type="compositionally biased region" description="Low complexity" evidence="1">
    <location>
        <begin position="108"/>
        <end position="125"/>
    </location>
</feature>
<dbReference type="AlphaFoldDB" id="F2U709"/>
<organism evidence="3">
    <name type="scientific">Salpingoeca rosetta (strain ATCC 50818 / BSB-021)</name>
    <dbReference type="NCBI Taxonomy" id="946362"/>
    <lineage>
        <taxon>Eukaryota</taxon>
        <taxon>Choanoflagellata</taxon>
        <taxon>Craspedida</taxon>
        <taxon>Salpingoecidae</taxon>
        <taxon>Salpingoeca</taxon>
    </lineage>
</organism>
<dbReference type="KEGG" id="sre:PTSG_04248"/>
<dbReference type="GeneID" id="16075725"/>
<dbReference type="InParanoid" id="F2U709"/>
<feature type="compositionally biased region" description="Acidic residues" evidence="1">
    <location>
        <begin position="21"/>
        <end position="30"/>
    </location>
</feature>
<dbReference type="RefSeq" id="XP_004995145.1">
    <property type="nucleotide sequence ID" value="XM_004995088.1"/>
</dbReference>
<evidence type="ECO:0000256" key="1">
    <source>
        <dbReference type="SAM" id="MobiDB-lite"/>
    </source>
</evidence>
<protein>
    <submittedName>
        <fullName evidence="2">Uncharacterized protein</fullName>
    </submittedName>
</protein>
<feature type="region of interest" description="Disordered" evidence="1">
    <location>
        <begin position="239"/>
        <end position="305"/>
    </location>
</feature>
<gene>
    <name evidence="2" type="ORF">PTSG_04248</name>
</gene>
<evidence type="ECO:0000313" key="3">
    <source>
        <dbReference type="Proteomes" id="UP000007799"/>
    </source>
</evidence>
<feature type="compositionally biased region" description="Polar residues" evidence="1">
    <location>
        <begin position="91"/>
        <end position="102"/>
    </location>
</feature>
<reference evidence="2" key="1">
    <citation type="submission" date="2009-08" db="EMBL/GenBank/DDBJ databases">
        <title>Annotation of Salpingoeca rosetta.</title>
        <authorList>
            <consortium name="The Broad Institute Genome Sequencing Platform"/>
            <person name="Russ C."/>
            <person name="Cuomo C."/>
            <person name="Burger G."/>
            <person name="Gray M.W."/>
            <person name="Holland P.W.H."/>
            <person name="King N."/>
            <person name="Lang F.B.F."/>
            <person name="Roger A.J."/>
            <person name="Ruiz-Trillo I."/>
            <person name="Young S.K."/>
            <person name="Zeng Q."/>
            <person name="Gargeya S."/>
            <person name="Alvarado L."/>
            <person name="Berlin A."/>
            <person name="Chapman S.B."/>
            <person name="Chen Z."/>
            <person name="Freedman E."/>
            <person name="Gellesch M."/>
            <person name="Goldberg J."/>
            <person name="Griggs A."/>
            <person name="Gujja S."/>
            <person name="Heilman E."/>
            <person name="Heiman D."/>
            <person name="Howarth C."/>
            <person name="Mehta T."/>
            <person name="Neiman D."/>
            <person name="Pearson M."/>
            <person name="Roberts A."/>
            <person name="Saif S."/>
            <person name="Shea T."/>
            <person name="Shenoy N."/>
            <person name="Sisk P."/>
            <person name="Stolte C."/>
            <person name="Sykes S."/>
            <person name="White J."/>
            <person name="Yandava C."/>
            <person name="Haas B."/>
            <person name="Nusbaum C."/>
            <person name="Birren B."/>
        </authorList>
    </citation>
    <scope>NUCLEOTIDE SEQUENCE [LARGE SCALE GENOMIC DNA]</scope>
    <source>
        <strain evidence="2">ATCC 50818</strain>
    </source>
</reference>
<dbReference type="Proteomes" id="UP000007799">
    <property type="component" value="Unassembled WGS sequence"/>
</dbReference>
<sequence length="305" mass="32799">MPLHEPASQLAHTANAGGSGADDDGDDEDATAMHGAPMDEGADTSAQQQEGGNGRQQRHVNLTDDGWIAPPSADAASNAVRPTEHPVPLVSFTSSNSASQDFSPDDPTSSTTATSAATTTTTTAAQSRRVRTLPGRLNKAMDAEIMQNNLSQDDPNADESELKYLPQPRILVPLTQPQHTCAPIDTIVDADGNEVPNVKPFRKAGGITEETQAAATQIVFAKRMETSNDEFDALSREFQQEEQEQEVMRARNEALLNDDDDDGNTRARSSRGSRSSRSSRTTTAAAVSTGGARQQQTRRRTTRRR</sequence>